<organism evidence="2">
    <name type="scientific">Rhizophora mucronata</name>
    <name type="common">Asiatic mangrove</name>
    <dbReference type="NCBI Taxonomy" id="61149"/>
    <lineage>
        <taxon>Eukaryota</taxon>
        <taxon>Viridiplantae</taxon>
        <taxon>Streptophyta</taxon>
        <taxon>Embryophyta</taxon>
        <taxon>Tracheophyta</taxon>
        <taxon>Spermatophyta</taxon>
        <taxon>Magnoliopsida</taxon>
        <taxon>eudicotyledons</taxon>
        <taxon>Gunneridae</taxon>
        <taxon>Pentapetalae</taxon>
        <taxon>rosids</taxon>
        <taxon>fabids</taxon>
        <taxon>Malpighiales</taxon>
        <taxon>Rhizophoraceae</taxon>
        <taxon>Rhizophora</taxon>
    </lineage>
</organism>
<dbReference type="EMBL" id="GGEC01032024">
    <property type="protein sequence ID" value="MBX12508.1"/>
    <property type="molecule type" value="Transcribed_RNA"/>
</dbReference>
<feature type="transmembrane region" description="Helical" evidence="1">
    <location>
        <begin position="26"/>
        <end position="44"/>
    </location>
</feature>
<reference evidence="2" key="1">
    <citation type="submission" date="2018-02" db="EMBL/GenBank/DDBJ databases">
        <title>Rhizophora mucronata_Transcriptome.</title>
        <authorList>
            <person name="Meera S.P."/>
            <person name="Sreeshan A."/>
            <person name="Augustine A."/>
        </authorList>
    </citation>
    <scope>NUCLEOTIDE SEQUENCE</scope>
    <source>
        <tissue evidence="2">Leaf</tissue>
    </source>
</reference>
<keyword evidence="1" id="KW-0472">Membrane</keyword>
<keyword evidence="1" id="KW-1133">Transmembrane helix</keyword>
<protein>
    <submittedName>
        <fullName evidence="2">Chaperone protein dnaJ 1</fullName>
    </submittedName>
</protein>
<sequence length="46" mass="5284">MNTGAFSSEYRIFSDPNGNKKITRLIFIWVCSTTSSHLYSFIIIHS</sequence>
<evidence type="ECO:0000256" key="1">
    <source>
        <dbReference type="SAM" id="Phobius"/>
    </source>
</evidence>
<name>A0A2P2L3H0_RHIMU</name>
<accession>A0A2P2L3H0</accession>
<dbReference type="AlphaFoldDB" id="A0A2P2L3H0"/>
<keyword evidence="1" id="KW-0812">Transmembrane</keyword>
<evidence type="ECO:0000313" key="2">
    <source>
        <dbReference type="EMBL" id="MBX12508.1"/>
    </source>
</evidence>
<proteinExistence type="predicted"/>